<sequence>MKNKGLHLAVVIAALYAMFAGFASSILLEETTLPDSRQILVSGQTVSTGGAGLPVLAQKLANDSSSVIVKQIRDLHDTKIRNLYIATGNENLPQSHWITEGYPRFSQGIQTNTYPVEDLQGKDPRGRYFIFGSDGAEDKVVEEFERVGFSVEEEIPVSSSLGLGILLQGTLSSPTLVTMLLIVVLSGTSAIAQIKRYSVERLHGASKNDVLIHELKDLFKRAFPQVAVLGCVGTFWLHSYNGLNQFVPLAQRVSIIFAIALGLAIAIHATVATLLWDTSILHGLKGRLGFRVAVPVAYLIRVPGILIAVSLVASAFGALQTTQEAAVAKAELNAAGDASAIVFEGRTSPEEMDRLAFESGAWLKNEAKAGRAVLSAPYQLGEKRGDGSIPVLLINNAYLARNEVLAESGERVQQIPESDIRVLMPENSQALRSARLDFIGEFSIDSIAEEKISFESIEQGQKHFRYDPNVAAIGGSLAVADSILIIVGSDSGLIRDDDYMALASDGRVLMTDPVIAAQRTPPELMGNWIAAYVPIAQIAANNYADQKSDLNVKIGSSLVALIVLLSTAVGLARIHVRGNSQTILVRYLHGWSFYSIHRWLIRAELLLLLLVTLWAFGRSTILAIGASSEFTSGVAYESVIVANHWQPWAIAFIAMSNLSILLGLVHVQSKHMFRTHSEETA</sequence>
<feature type="transmembrane region" description="Helical" evidence="1">
    <location>
        <begin position="554"/>
        <end position="576"/>
    </location>
</feature>
<evidence type="ECO:0008006" key="4">
    <source>
        <dbReference type="Google" id="ProtNLM"/>
    </source>
</evidence>
<organism evidence="2 3">
    <name type="scientific">Glutamicibacter nicotianae</name>
    <name type="common">Arthrobacter nicotianae</name>
    <dbReference type="NCBI Taxonomy" id="37929"/>
    <lineage>
        <taxon>Bacteria</taxon>
        <taxon>Bacillati</taxon>
        <taxon>Actinomycetota</taxon>
        <taxon>Actinomycetes</taxon>
        <taxon>Micrococcales</taxon>
        <taxon>Micrococcaceae</taxon>
        <taxon>Glutamicibacter</taxon>
    </lineage>
</organism>
<gene>
    <name evidence="2" type="ORF">ANI01nite_31180</name>
</gene>
<feature type="transmembrane region" description="Helical" evidence="1">
    <location>
        <begin position="645"/>
        <end position="667"/>
    </location>
</feature>
<feature type="transmembrane region" description="Helical" evidence="1">
    <location>
        <begin position="605"/>
        <end position="625"/>
    </location>
</feature>
<evidence type="ECO:0000313" key="3">
    <source>
        <dbReference type="Proteomes" id="UP000316242"/>
    </source>
</evidence>
<proteinExistence type="predicted"/>
<keyword evidence="3" id="KW-1185">Reference proteome</keyword>
<feature type="transmembrane region" description="Helical" evidence="1">
    <location>
        <begin position="296"/>
        <end position="319"/>
    </location>
</feature>
<evidence type="ECO:0000256" key="1">
    <source>
        <dbReference type="SAM" id="Phobius"/>
    </source>
</evidence>
<accession>A0ABQ0RQ80</accession>
<feature type="transmembrane region" description="Helical" evidence="1">
    <location>
        <begin position="176"/>
        <end position="194"/>
    </location>
</feature>
<name>A0ABQ0RQ80_GLUNI</name>
<reference evidence="2 3" key="1">
    <citation type="submission" date="2019-06" db="EMBL/GenBank/DDBJ databases">
        <title>Whole genome shotgun sequence of Glutamicibacter nicotianae NBRC 14234.</title>
        <authorList>
            <person name="Hosoyama A."/>
            <person name="Uohara A."/>
            <person name="Ohji S."/>
            <person name="Ichikawa N."/>
        </authorList>
    </citation>
    <scope>NUCLEOTIDE SEQUENCE [LARGE SCALE GENOMIC DNA]</scope>
    <source>
        <strain evidence="2 3">NBRC 14234</strain>
    </source>
</reference>
<keyword evidence="1" id="KW-0812">Transmembrane</keyword>
<comment type="caution">
    <text evidence="2">The sequence shown here is derived from an EMBL/GenBank/DDBJ whole genome shotgun (WGS) entry which is preliminary data.</text>
</comment>
<dbReference type="RefSeq" id="WP_141359078.1">
    <property type="nucleotide sequence ID" value="NZ_BAAAWM010000001.1"/>
</dbReference>
<keyword evidence="1" id="KW-0472">Membrane</keyword>
<dbReference type="Proteomes" id="UP000316242">
    <property type="component" value="Unassembled WGS sequence"/>
</dbReference>
<protein>
    <recommendedName>
        <fullName evidence="4">ABC3 transporter permease protein domain-containing protein</fullName>
    </recommendedName>
</protein>
<feature type="transmembrane region" description="Helical" evidence="1">
    <location>
        <begin position="253"/>
        <end position="276"/>
    </location>
</feature>
<keyword evidence="1" id="KW-1133">Transmembrane helix</keyword>
<dbReference type="EMBL" id="BJNE01000023">
    <property type="protein sequence ID" value="GEC13915.1"/>
    <property type="molecule type" value="Genomic_DNA"/>
</dbReference>
<evidence type="ECO:0000313" key="2">
    <source>
        <dbReference type="EMBL" id="GEC13915.1"/>
    </source>
</evidence>